<keyword evidence="2" id="KW-1185">Reference proteome</keyword>
<reference evidence="1" key="1">
    <citation type="submission" date="2021-01" db="EMBL/GenBank/DDBJ databases">
        <title>YIM 132084 draft genome.</title>
        <authorList>
            <person name="An D."/>
        </authorList>
    </citation>
    <scope>NUCLEOTIDE SEQUENCE</scope>
    <source>
        <strain evidence="1">YIM 132084</strain>
    </source>
</reference>
<dbReference type="RefSeq" id="WP_205261392.1">
    <property type="nucleotide sequence ID" value="NZ_JAERWK010000018.1"/>
</dbReference>
<dbReference type="EMBL" id="JAERWK010000018">
    <property type="protein sequence ID" value="MBM9468433.1"/>
    <property type="molecule type" value="Genomic_DNA"/>
</dbReference>
<proteinExistence type="predicted"/>
<evidence type="ECO:0000313" key="1">
    <source>
        <dbReference type="EMBL" id="MBM9468433.1"/>
    </source>
</evidence>
<evidence type="ECO:0000313" key="2">
    <source>
        <dbReference type="Proteomes" id="UP000663792"/>
    </source>
</evidence>
<protein>
    <recommendedName>
        <fullName evidence="3">Septum formation-related domain-containing protein</fullName>
    </recommendedName>
</protein>
<dbReference type="AlphaFoldDB" id="A0A938YF42"/>
<dbReference type="Proteomes" id="UP000663792">
    <property type="component" value="Unassembled WGS sequence"/>
</dbReference>
<sequence>MTTDRTRMVAGAAALALVLLAVLVVPNADRRIAGVARGVPDLPIAGGCVLDITRLFDDVDRRQPWTGPIVSGFPDAQPGPCDDRAVGRVIWAGLDLVGPSQVDSAQYSRLSSQTCQLPWRAWREDRGLARVIDERDSGVLAWDPAVEIGVLLVGPTAAARSAGERWSACVVAPDRGRGAPDQRIGARDLTGLGVCTAVGPDGDEPVACSELHTRETLAWLASRGGTPTDEQLLTSCRERIAQRTRMADPTADGALRIAVEPPTGRALADCSVTVTGDRPLQGTLVGLGSRPLPYAR</sequence>
<evidence type="ECO:0008006" key="3">
    <source>
        <dbReference type="Google" id="ProtNLM"/>
    </source>
</evidence>
<name>A0A938YF42_9ACTN</name>
<comment type="caution">
    <text evidence="1">The sequence shown here is derived from an EMBL/GenBank/DDBJ whole genome shotgun (WGS) entry which is preliminary data.</text>
</comment>
<gene>
    <name evidence="1" type="ORF">JL106_14205</name>
</gene>
<organism evidence="1 2">
    <name type="scientific">Nakamurella leprariae</name>
    <dbReference type="NCBI Taxonomy" id="2803911"/>
    <lineage>
        <taxon>Bacteria</taxon>
        <taxon>Bacillati</taxon>
        <taxon>Actinomycetota</taxon>
        <taxon>Actinomycetes</taxon>
        <taxon>Nakamurellales</taxon>
        <taxon>Nakamurellaceae</taxon>
        <taxon>Nakamurella</taxon>
    </lineage>
</organism>
<accession>A0A938YF42</accession>